<evidence type="ECO:0000313" key="2">
    <source>
        <dbReference type="Proteomes" id="UP001610563"/>
    </source>
</evidence>
<protein>
    <submittedName>
        <fullName evidence="1">Uncharacterized protein</fullName>
    </submittedName>
</protein>
<gene>
    <name evidence="1" type="ORF">BJX66DRAFT_119537</name>
</gene>
<accession>A0ABR4FK65</accession>
<organism evidence="1 2">
    <name type="scientific">Aspergillus keveii</name>
    <dbReference type="NCBI Taxonomy" id="714993"/>
    <lineage>
        <taxon>Eukaryota</taxon>
        <taxon>Fungi</taxon>
        <taxon>Dikarya</taxon>
        <taxon>Ascomycota</taxon>
        <taxon>Pezizomycotina</taxon>
        <taxon>Eurotiomycetes</taxon>
        <taxon>Eurotiomycetidae</taxon>
        <taxon>Eurotiales</taxon>
        <taxon>Aspergillaceae</taxon>
        <taxon>Aspergillus</taxon>
        <taxon>Aspergillus subgen. Nidulantes</taxon>
    </lineage>
</organism>
<name>A0ABR4FK65_9EURO</name>
<dbReference type="EMBL" id="JBFTWV010000223">
    <property type="protein sequence ID" value="KAL2783631.1"/>
    <property type="molecule type" value="Genomic_DNA"/>
</dbReference>
<reference evidence="1 2" key="1">
    <citation type="submission" date="2024-07" db="EMBL/GenBank/DDBJ databases">
        <title>Section-level genome sequencing and comparative genomics of Aspergillus sections Usti and Cavernicolus.</title>
        <authorList>
            <consortium name="Lawrence Berkeley National Laboratory"/>
            <person name="Nybo J.L."/>
            <person name="Vesth T.C."/>
            <person name="Theobald S."/>
            <person name="Frisvad J.C."/>
            <person name="Larsen T.O."/>
            <person name="Kjaerboelling I."/>
            <person name="Rothschild-Mancinelli K."/>
            <person name="Lyhne E.K."/>
            <person name="Kogle M.E."/>
            <person name="Barry K."/>
            <person name="Clum A."/>
            <person name="Na H."/>
            <person name="Ledsgaard L."/>
            <person name="Lin J."/>
            <person name="Lipzen A."/>
            <person name="Kuo A."/>
            <person name="Riley R."/>
            <person name="Mondo S."/>
            <person name="Labutti K."/>
            <person name="Haridas S."/>
            <person name="Pangalinan J."/>
            <person name="Salamov A.A."/>
            <person name="Simmons B.A."/>
            <person name="Magnuson J.K."/>
            <person name="Chen J."/>
            <person name="Drula E."/>
            <person name="Henrissat B."/>
            <person name="Wiebenga A."/>
            <person name="Lubbers R.J."/>
            <person name="Gomes A.C."/>
            <person name="Makela M.R."/>
            <person name="Stajich J."/>
            <person name="Grigoriev I.V."/>
            <person name="Mortensen U.H."/>
            <person name="De Vries R.P."/>
            <person name="Baker S.E."/>
            <person name="Andersen M.R."/>
        </authorList>
    </citation>
    <scope>NUCLEOTIDE SEQUENCE [LARGE SCALE GENOMIC DNA]</scope>
    <source>
        <strain evidence="1 2">CBS 209.92</strain>
    </source>
</reference>
<proteinExistence type="predicted"/>
<keyword evidence="2" id="KW-1185">Reference proteome</keyword>
<dbReference type="Proteomes" id="UP001610563">
    <property type="component" value="Unassembled WGS sequence"/>
</dbReference>
<comment type="caution">
    <text evidence="1">The sequence shown here is derived from an EMBL/GenBank/DDBJ whole genome shotgun (WGS) entry which is preliminary data.</text>
</comment>
<evidence type="ECO:0000313" key="1">
    <source>
        <dbReference type="EMBL" id="KAL2783631.1"/>
    </source>
</evidence>
<sequence>MSLKDAILQTLQPPQVNPFMEEQMHPWAKPCLHSCSQPLLRLWDDMSVSRIDKHGCMHAGAPRKPLYTREQRIKALGNHADLGNNDPTPFISFAYWKAAVEDFAAKRENKGIGSGLKRLTAINPNVRIYGGLPFVNMEHEMKHYGVVDPYGLSYKYYVDHYACLSAVTPEEVVCTWRWDALLAAAGDDWYERIVRPAFEAHHEAFIRDNPDAARPNAELMRGLGWPQFR</sequence>